<evidence type="ECO:0000313" key="5">
    <source>
        <dbReference type="EMBL" id="GAA2096544.1"/>
    </source>
</evidence>
<dbReference type="Pfam" id="PF00107">
    <property type="entry name" value="ADH_zinc_N"/>
    <property type="match status" value="1"/>
</dbReference>
<dbReference type="RefSeq" id="WP_344533526.1">
    <property type="nucleotide sequence ID" value="NZ_BAAAPE010000016.1"/>
</dbReference>
<evidence type="ECO:0000259" key="4">
    <source>
        <dbReference type="SMART" id="SM00829"/>
    </source>
</evidence>
<dbReference type="InterPro" id="IPR013149">
    <property type="entry name" value="ADH-like_C"/>
</dbReference>
<dbReference type="EMBL" id="BAAAPE010000016">
    <property type="protein sequence ID" value="GAA2096544.1"/>
    <property type="molecule type" value="Genomic_DNA"/>
</dbReference>
<reference evidence="6" key="1">
    <citation type="journal article" date="2019" name="Int. J. Syst. Evol. Microbiol.">
        <title>The Global Catalogue of Microorganisms (GCM) 10K type strain sequencing project: providing services to taxonomists for standard genome sequencing and annotation.</title>
        <authorList>
            <consortium name="The Broad Institute Genomics Platform"/>
            <consortium name="The Broad Institute Genome Sequencing Center for Infectious Disease"/>
            <person name="Wu L."/>
            <person name="Ma J."/>
        </authorList>
    </citation>
    <scope>NUCLEOTIDE SEQUENCE [LARGE SCALE GENOMIC DNA]</scope>
    <source>
        <strain evidence="6">JCM 15478</strain>
    </source>
</reference>
<keyword evidence="2" id="KW-0479">Metal-binding</keyword>
<gene>
    <name evidence="5" type="ORF">GCM10009801_66240</name>
</gene>
<dbReference type="SMART" id="SM00829">
    <property type="entry name" value="PKS_ER"/>
    <property type="match status" value="1"/>
</dbReference>
<evidence type="ECO:0000256" key="1">
    <source>
        <dbReference type="ARBA" id="ARBA00001947"/>
    </source>
</evidence>
<accession>A0ABP5IB15</accession>
<proteinExistence type="predicted"/>
<dbReference type="PANTHER" id="PTHR42813">
    <property type="entry name" value="ZINC-TYPE ALCOHOL DEHYDROGENASE-LIKE"/>
    <property type="match status" value="1"/>
</dbReference>
<name>A0ABP5IB15_9ACTN</name>
<dbReference type="Gene3D" id="3.90.180.10">
    <property type="entry name" value="Medium-chain alcohol dehydrogenases, catalytic domain"/>
    <property type="match status" value="1"/>
</dbReference>
<keyword evidence="6" id="KW-1185">Reference proteome</keyword>
<dbReference type="SUPFAM" id="SSF51735">
    <property type="entry name" value="NAD(P)-binding Rossmann-fold domains"/>
    <property type="match status" value="1"/>
</dbReference>
<dbReference type="InterPro" id="IPR013154">
    <property type="entry name" value="ADH-like_N"/>
</dbReference>
<organism evidence="5 6">
    <name type="scientific">Streptomyces albiaxialis</name>
    <dbReference type="NCBI Taxonomy" id="329523"/>
    <lineage>
        <taxon>Bacteria</taxon>
        <taxon>Bacillati</taxon>
        <taxon>Actinomycetota</taxon>
        <taxon>Actinomycetes</taxon>
        <taxon>Kitasatosporales</taxon>
        <taxon>Streptomycetaceae</taxon>
        <taxon>Streptomyces</taxon>
    </lineage>
</organism>
<protein>
    <submittedName>
        <fullName evidence="5">Alcohol dehydrogenase catalytic domain-containing protein</fullName>
    </submittedName>
</protein>
<keyword evidence="3" id="KW-0862">Zinc</keyword>
<feature type="domain" description="Enoyl reductase (ER)" evidence="4">
    <location>
        <begin position="8"/>
        <end position="342"/>
    </location>
</feature>
<comment type="cofactor">
    <cofactor evidence="1">
        <name>Zn(2+)</name>
        <dbReference type="ChEBI" id="CHEBI:29105"/>
    </cofactor>
</comment>
<evidence type="ECO:0000256" key="2">
    <source>
        <dbReference type="ARBA" id="ARBA00022723"/>
    </source>
</evidence>
<sequence length="344" mass="35933">MRATLIYGAGDIRVEDVPDPKPQAPTDAVVRVVSACVCGSDLWPYASRPATEEGGRIGHEFLGVVEETGPEVRGVRTGELVVAPFVYADNTCVFCAEGLHTSCLNGGGWGNDGVDAGQGEAVRVPYADGTLVRLPVGEDSALLPSLLTLSDVFPTGHHCAVTAGVSPRTAVTVIGDGAVGLCAVLAARRLGAERIVLMGRHARRTALGRDFGATDVVPERGEEGVARVRELTGGFGTHAVLECVGTLPALETAFGVVRDGGAVSRVGLPQYAQGPVGRDVFSRNITLTGGVAPARAYIEELMPDILDGTVEPGRVFDRTVGLEETPEAYRAMAAREALKVLVRP</sequence>
<dbReference type="Pfam" id="PF08240">
    <property type="entry name" value="ADH_N"/>
    <property type="match status" value="1"/>
</dbReference>
<dbReference type="SUPFAM" id="SSF50129">
    <property type="entry name" value="GroES-like"/>
    <property type="match status" value="1"/>
</dbReference>
<evidence type="ECO:0000313" key="6">
    <source>
        <dbReference type="Proteomes" id="UP001500016"/>
    </source>
</evidence>
<dbReference type="Gene3D" id="3.40.50.720">
    <property type="entry name" value="NAD(P)-binding Rossmann-like Domain"/>
    <property type="match status" value="1"/>
</dbReference>
<dbReference type="Proteomes" id="UP001500016">
    <property type="component" value="Unassembled WGS sequence"/>
</dbReference>
<dbReference type="PANTHER" id="PTHR42813:SF2">
    <property type="entry name" value="DEHYDROGENASE, ZINC-CONTAINING, PUTATIVE (AFU_ORTHOLOGUE AFUA_2G02810)-RELATED"/>
    <property type="match status" value="1"/>
</dbReference>
<comment type="caution">
    <text evidence="5">The sequence shown here is derived from an EMBL/GenBank/DDBJ whole genome shotgun (WGS) entry which is preliminary data.</text>
</comment>
<dbReference type="InterPro" id="IPR036291">
    <property type="entry name" value="NAD(P)-bd_dom_sf"/>
</dbReference>
<evidence type="ECO:0000256" key="3">
    <source>
        <dbReference type="ARBA" id="ARBA00022833"/>
    </source>
</evidence>
<dbReference type="InterPro" id="IPR011032">
    <property type="entry name" value="GroES-like_sf"/>
</dbReference>
<dbReference type="InterPro" id="IPR020843">
    <property type="entry name" value="ER"/>
</dbReference>